<dbReference type="EMBL" id="CP141259">
    <property type="protein sequence ID" value="WRL48636.1"/>
    <property type="molecule type" value="Genomic_DNA"/>
</dbReference>
<feature type="domain" description="Tryptophan synthase beta chain-like PALP" evidence="4">
    <location>
        <begin position="14"/>
        <end position="284"/>
    </location>
</feature>
<dbReference type="GO" id="GO:0016740">
    <property type="term" value="F:transferase activity"/>
    <property type="evidence" value="ECO:0007669"/>
    <property type="project" value="UniProtKB-KW"/>
</dbReference>
<dbReference type="EC" id="2.5.1.-" evidence="5"/>
<proteinExistence type="predicted"/>
<evidence type="ECO:0000256" key="3">
    <source>
        <dbReference type="SAM" id="MobiDB-lite"/>
    </source>
</evidence>
<dbReference type="CDD" id="cd01561">
    <property type="entry name" value="CBS_like"/>
    <property type="match status" value="1"/>
</dbReference>
<name>A0ABZ1AUG9_AROEV</name>
<keyword evidence="5" id="KW-0808">Transferase</keyword>
<keyword evidence="2" id="KW-0663">Pyridoxal phosphate</keyword>
<dbReference type="InterPro" id="IPR001926">
    <property type="entry name" value="TrpB-like_PALP"/>
</dbReference>
<dbReference type="Pfam" id="PF00291">
    <property type="entry name" value="PALP"/>
    <property type="match status" value="1"/>
</dbReference>
<evidence type="ECO:0000256" key="1">
    <source>
        <dbReference type="ARBA" id="ARBA00001933"/>
    </source>
</evidence>
<dbReference type="Gene3D" id="3.40.50.1100">
    <property type="match status" value="2"/>
</dbReference>
<dbReference type="PANTHER" id="PTHR10314">
    <property type="entry name" value="CYSTATHIONINE BETA-SYNTHASE"/>
    <property type="match status" value="1"/>
</dbReference>
<comment type="cofactor">
    <cofactor evidence="1">
        <name>pyridoxal 5'-phosphate</name>
        <dbReference type="ChEBI" id="CHEBI:597326"/>
    </cofactor>
</comment>
<evidence type="ECO:0000313" key="5">
    <source>
        <dbReference type="EMBL" id="WRL48636.1"/>
    </source>
</evidence>
<evidence type="ECO:0000313" key="6">
    <source>
        <dbReference type="Proteomes" id="UP001626593"/>
    </source>
</evidence>
<evidence type="ECO:0000259" key="4">
    <source>
        <dbReference type="Pfam" id="PF00291"/>
    </source>
</evidence>
<dbReference type="InterPro" id="IPR050214">
    <property type="entry name" value="Cys_Synth/Cystath_Beta-Synth"/>
</dbReference>
<keyword evidence="6" id="KW-1185">Reference proteome</keyword>
<feature type="region of interest" description="Disordered" evidence="3">
    <location>
        <begin position="309"/>
        <end position="333"/>
    </location>
</feature>
<accession>A0ABZ1AUG9</accession>
<evidence type="ECO:0000256" key="2">
    <source>
        <dbReference type="ARBA" id="ARBA00022898"/>
    </source>
</evidence>
<protein>
    <submittedName>
        <fullName evidence="5">Cysteine synthase family protein</fullName>
        <ecNumber evidence="5">2.5.1.-</ecNumber>
    </submittedName>
</protein>
<dbReference type="RefSeq" id="WP_407280845.1">
    <property type="nucleotide sequence ID" value="NZ_CP141259.1"/>
</dbReference>
<sequence>MVAIPIRESALLSSVGRVPLVEIHAVREQAPGCRVFATLEGVNPGGSIKDRPVVRMLMKALQTGRLDAGRRLLDSSSGNAGISYALYGAALGVPVTLVVPGNASRERLDRIRASGAELILTDPLEGYDFAVAEARRLARAHPERYWYCDQYSNPENWRAHYDTTGPELLRGVMASTGRPPDAFVAGIGTGGTLTGVARRLKEAHPATVVIAAIPDEFPGIEGLKPLGHPGDMVPAILDESLIDRRLPVRMEDAIPMCRRLAKAGLFVGPSAGALVHIACRVALEDRSRCIATVLPDTGERYVSTGLWAGTDEQQENGKDREPLMHGGVPWHCD</sequence>
<dbReference type="SUPFAM" id="SSF53686">
    <property type="entry name" value="Tryptophan synthase beta subunit-like PLP-dependent enzymes"/>
    <property type="match status" value="1"/>
</dbReference>
<dbReference type="InterPro" id="IPR036052">
    <property type="entry name" value="TrpB-like_PALP_sf"/>
</dbReference>
<gene>
    <name evidence="5" type="ORF">U5817_11450</name>
</gene>
<dbReference type="Proteomes" id="UP001626593">
    <property type="component" value="Chromosome"/>
</dbReference>
<organism evidence="5 6">
    <name type="scientific">Aromatoleum evansii</name>
    <name type="common">Azoarcus evansii</name>
    <dbReference type="NCBI Taxonomy" id="59406"/>
    <lineage>
        <taxon>Bacteria</taxon>
        <taxon>Pseudomonadati</taxon>
        <taxon>Pseudomonadota</taxon>
        <taxon>Betaproteobacteria</taxon>
        <taxon>Rhodocyclales</taxon>
        <taxon>Rhodocyclaceae</taxon>
        <taxon>Aromatoleum</taxon>
    </lineage>
</organism>
<reference evidence="5 6" key="1">
    <citation type="submission" date="2023-12" db="EMBL/GenBank/DDBJ databases">
        <title>A. evansii MAY27, complete genome.</title>
        <authorList>
            <person name="Wang Y."/>
        </authorList>
    </citation>
    <scope>NUCLEOTIDE SEQUENCE [LARGE SCALE GENOMIC DNA]</scope>
    <source>
        <strain evidence="5 6">MAY27</strain>
    </source>
</reference>